<dbReference type="Gene3D" id="3.30.450.40">
    <property type="match status" value="1"/>
</dbReference>
<proteinExistence type="predicted"/>
<dbReference type="FunFam" id="3.30.70.270:FF:000001">
    <property type="entry name" value="Diguanylate cyclase domain protein"/>
    <property type="match status" value="1"/>
</dbReference>
<feature type="domain" description="GGDEF" evidence="5">
    <location>
        <begin position="798"/>
        <end position="942"/>
    </location>
</feature>
<dbReference type="SUPFAM" id="SSF55785">
    <property type="entry name" value="PYP-like sensor domain (PAS domain)"/>
    <property type="match status" value="2"/>
</dbReference>
<protein>
    <recommendedName>
        <fullName evidence="8">Diguanylate cyclase</fullName>
    </recommendedName>
</protein>
<evidence type="ECO:0000259" key="4">
    <source>
        <dbReference type="PROSITE" id="PS50883"/>
    </source>
</evidence>
<dbReference type="PANTHER" id="PTHR44757">
    <property type="entry name" value="DIGUANYLATE CYCLASE DGCP"/>
    <property type="match status" value="1"/>
</dbReference>
<dbReference type="InterPro" id="IPR001610">
    <property type="entry name" value="PAC"/>
</dbReference>
<dbReference type="InterPro" id="IPR000014">
    <property type="entry name" value="PAS"/>
</dbReference>
<dbReference type="InterPro" id="IPR052155">
    <property type="entry name" value="Biofilm_reg_signaling"/>
</dbReference>
<dbReference type="Pfam" id="PF08447">
    <property type="entry name" value="PAS_3"/>
    <property type="match status" value="1"/>
</dbReference>
<name>A0A6F8PRD5_9GAMM</name>
<dbReference type="SMART" id="SM00065">
    <property type="entry name" value="GAF"/>
    <property type="match status" value="1"/>
</dbReference>
<dbReference type="NCBIfam" id="TIGR00229">
    <property type="entry name" value="sensory_box"/>
    <property type="match status" value="2"/>
</dbReference>
<dbReference type="CDD" id="cd00130">
    <property type="entry name" value="PAS"/>
    <property type="match status" value="2"/>
</dbReference>
<dbReference type="SUPFAM" id="SSF53850">
    <property type="entry name" value="Periplasmic binding protein-like II"/>
    <property type="match status" value="1"/>
</dbReference>
<accession>A0A6F8PRD5</accession>
<feature type="domain" description="EAL" evidence="4">
    <location>
        <begin position="950"/>
        <end position="1230"/>
    </location>
</feature>
<feature type="domain" description="PAS" evidence="2">
    <location>
        <begin position="638"/>
        <end position="687"/>
    </location>
</feature>
<dbReference type="CDD" id="cd01948">
    <property type="entry name" value="EAL"/>
    <property type="match status" value="1"/>
</dbReference>
<dbReference type="SUPFAM" id="SSF141868">
    <property type="entry name" value="EAL domain-like"/>
    <property type="match status" value="1"/>
</dbReference>
<dbReference type="InterPro" id="IPR043128">
    <property type="entry name" value="Rev_trsase/Diguanyl_cyclase"/>
</dbReference>
<dbReference type="Proteomes" id="UP000501466">
    <property type="component" value="Chromosome"/>
</dbReference>
<dbReference type="PROSITE" id="PS50883">
    <property type="entry name" value="EAL"/>
    <property type="match status" value="1"/>
</dbReference>
<dbReference type="Gene3D" id="1.20.120.30">
    <property type="entry name" value="Aspartate receptor, ligand-binding domain"/>
    <property type="match status" value="1"/>
</dbReference>
<organism evidence="6 7">
    <name type="scientific">Thiosulfativibrio zosterae</name>
    <dbReference type="NCBI Taxonomy" id="2675053"/>
    <lineage>
        <taxon>Bacteria</taxon>
        <taxon>Pseudomonadati</taxon>
        <taxon>Pseudomonadota</taxon>
        <taxon>Gammaproteobacteria</taxon>
        <taxon>Thiotrichales</taxon>
        <taxon>Piscirickettsiaceae</taxon>
        <taxon>Thiosulfativibrio</taxon>
    </lineage>
</organism>
<dbReference type="Gene3D" id="3.40.190.10">
    <property type="entry name" value="Periplasmic binding protein-like II"/>
    <property type="match status" value="2"/>
</dbReference>
<dbReference type="InterPro" id="IPR029787">
    <property type="entry name" value="Nucleotide_cyclase"/>
</dbReference>
<dbReference type="PROSITE" id="PS50112">
    <property type="entry name" value="PAS"/>
    <property type="match status" value="1"/>
</dbReference>
<dbReference type="Pfam" id="PF13185">
    <property type="entry name" value="GAF_2"/>
    <property type="match status" value="1"/>
</dbReference>
<dbReference type="SMART" id="SM00091">
    <property type="entry name" value="PAS"/>
    <property type="match status" value="2"/>
</dbReference>
<dbReference type="InterPro" id="IPR000160">
    <property type="entry name" value="GGDEF_dom"/>
</dbReference>
<dbReference type="PROSITE" id="PS50887">
    <property type="entry name" value="GGDEF"/>
    <property type="match status" value="1"/>
</dbReference>
<dbReference type="NCBIfam" id="TIGR00254">
    <property type="entry name" value="GGDEF"/>
    <property type="match status" value="1"/>
</dbReference>
<dbReference type="InterPro" id="IPR013655">
    <property type="entry name" value="PAS_fold_3"/>
</dbReference>
<dbReference type="Pfam" id="PF13426">
    <property type="entry name" value="PAS_9"/>
    <property type="match status" value="1"/>
</dbReference>
<evidence type="ECO:0000313" key="7">
    <source>
        <dbReference type="Proteomes" id="UP000501466"/>
    </source>
</evidence>
<feature type="domain" description="PAC" evidence="3">
    <location>
        <begin position="714"/>
        <end position="766"/>
    </location>
</feature>
<evidence type="ECO:0000256" key="1">
    <source>
        <dbReference type="ARBA" id="ARBA00001946"/>
    </source>
</evidence>
<dbReference type="InterPro" id="IPR035919">
    <property type="entry name" value="EAL_sf"/>
</dbReference>
<sequence length="1359" mass="153939">MQIGLLLALMGISSLSVAERTLNLGIYAHLDEASMHQKYGPLVDYLNAALPGIHINYQVLPAKELRESIHKNQFDLLFTNPSLYQIIRYENSLGGAIATVQTLHHGQAVSSLGGVIFTRADAGLKTLKQLEKQTVAVPGFSNTGAYRIPLYELFHQGVNKEAISFITVGNNDDVVRAVLEGVAKAGFVRTGILESWFKQGQLTPADITVLNQKKLGSFPFLLSTDLFPEWPFFALSHVSDKDIKALSVALFNLKASDPAAKAAGIAGFVPALDYLSFETLLRELHLYPFDVKPEFSLKAFWQVYALEIKAALAAAILVLVLLVLSGWLSFKLKKTAQKAKQESERVQSFIEATQSGTWEWQVETGEVCFNYYWAASLGYELTELKPHVETFFELIHPDDLPRVQQALTEHFSGAKNIMDIEVRLRHKDGSWRWMLDRGQVLVWNEQHQPLVMSGTHTDITQSKQQQMALQRKADRDAVFLELPYWLEKHNEAEFLQAMLDRLEDLTQSGASFIHGYEEATDTIHLLSWSRRTLQTYCHMDKMSMHYPLKDAGIWADCVRQKRAIMVNDYESAHSDHKKGFPEGHAQLERFLTVPVFDKSQVVMLLGVANKPEPYNAEDVEDVQLLGNEVYRLLQISRNQQKLQQAANVFKFSQEGIVMTDASVNIVEMNATYLKMCGYRREELLGQNPRILSSGRQDAIFYAQMWKEIFDEGFWKGEIWNRHKSGAVYPQLAHISAVKNAEGHVTHYIGLFSDISTQKNQQAALEKIAHYDALTQLPNRTLLTDRLEQAMARAKRNGKMLAVGFMDLDGFKEVNDTYGHEAGDYLLVALSKRFQKLLRAEDTIARLGGDEFVLVIVDLVRAEQVKGLLQRILEETLVAVHYEGAQLQVSVSIGISFYAPETDSHLTFDMLNDLDADQLIRQADQAMYRAKNLGKNQVVVFQDHFSNVINEGNLSKEVSAALDNHEFCLYYQPKVNLRKGKIDSFEALIRWQHPRKGFLTPQHFLEGITSPEVKIKMSFWVIRSVLKQMLVWQKFSNSSSDFADVLLQKMVQDPRDFSISVFADMRVSVNVDAVTLEHPEFVSHLKVLLDEFPQIHPSFLTLEILESSALQDIKQISSVIMATRALGVNFAIDDFGVGYASLHYLRDLPVHELKVDQTFISTLLEQSQSLSILEAILGMSEAFAHQVIAEGVETPEHCKILQQLGYELVQGYAISRPMPAEAVVEWIETWEPDPSWANNSPLSRAGRSLLIAMIEHRIWVDQLQKWVLEASSKLPELNAVHCRFGEWFSLQSPKLLDKKINRQLLNDIHLQHLEIHAKANQLVEMVRQKDSEKVQTHLSELLVMRDNILAALEAVAIKLP</sequence>
<feature type="domain" description="PAC" evidence="3">
    <location>
        <begin position="418"/>
        <end position="471"/>
    </location>
</feature>
<dbReference type="GO" id="GO:0003824">
    <property type="term" value="F:catalytic activity"/>
    <property type="evidence" value="ECO:0007669"/>
    <property type="project" value="UniProtKB-ARBA"/>
</dbReference>
<evidence type="ECO:0000313" key="6">
    <source>
        <dbReference type="EMBL" id="BBP44588.1"/>
    </source>
</evidence>
<dbReference type="InterPro" id="IPR001633">
    <property type="entry name" value="EAL_dom"/>
</dbReference>
<dbReference type="Gene3D" id="3.30.450.20">
    <property type="entry name" value="PAS domain"/>
    <property type="match status" value="2"/>
</dbReference>
<dbReference type="Pfam" id="PF00563">
    <property type="entry name" value="EAL"/>
    <property type="match status" value="2"/>
</dbReference>
<dbReference type="Gene3D" id="3.30.70.270">
    <property type="match status" value="1"/>
</dbReference>
<dbReference type="Pfam" id="PF00990">
    <property type="entry name" value="GGDEF"/>
    <property type="match status" value="1"/>
</dbReference>
<dbReference type="InterPro" id="IPR029016">
    <property type="entry name" value="GAF-like_dom_sf"/>
</dbReference>
<dbReference type="Gene3D" id="3.20.20.450">
    <property type="entry name" value="EAL domain"/>
    <property type="match status" value="1"/>
</dbReference>
<evidence type="ECO:0000259" key="5">
    <source>
        <dbReference type="PROSITE" id="PS50887"/>
    </source>
</evidence>
<dbReference type="SUPFAM" id="SSF55781">
    <property type="entry name" value="GAF domain-like"/>
    <property type="match status" value="1"/>
</dbReference>
<dbReference type="PANTHER" id="PTHR44757:SF2">
    <property type="entry name" value="BIOFILM ARCHITECTURE MAINTENANCE PROTEIN MBAA"/>
    <property type="match status" value="1"/>
</dbReference>
<dbReference type="PROSITE" id="PS50113">
    <property type="entry name" value="PAC"/>
    <property type="match status" value="2"/>
</dbReference>
<evidence type="ECO:0000259" key="2">
    <source>
        <dbReference type="PROSITE" id="PS50112"/>
    </source>
</evidence>
<evidence type="ECO:0008006" key="8">
    <source>
        <dbReference type="Google" id="ProtNLM"/>
    </source>
</evidence>
<keyword evidence="7" id="KW-1185">Reference proteome</keyword>
<dbReference type="InterPro" id="IPR000700">
    <property type="entry name" value="PAS-assoc_C"/>
</dbReference>
<dbReference type="CDD" id="cd01949">
    <property type="entry name" value="GGDEF"/>
    <property type="match status" value="1"/>
</dbReference>
<dbReference type="SMART" id="SM00086">
    <property type="entry name" value="PAC"/>
    <property type="match status" value="2"/>
</dbReference>
<dbReference type="SMART" id="SM00267">
    <property type="entry name" value="GGDEF"/>
    <property type="match status" value="1"/>
</dbReference>
<dbReference type="InterPro" id="IPR035965">
    <property type="entry name" value="PAS-like_dom_sf"/>
</dbReference>
<gene>
    <name evidence="6" type="ORF">THMIRHAT_23340</name>
</gene>
<dbReference type="InterPro" id="IPR003018">
    <property type="entry name" value="GAF"/>
</dbReference>
<comment type="cofactor">
    <cofactor evidence="1">
        <name>Mg(2+)</name>
        <dbReference type="ChEBI" id="CHEBI:18420"/>
    </cofactor>
</comment>
<reference evidence="7" key="1">
    <citation type="submission" date="2019-11" db="EMBL/GenBank/DDBJ databases">
        <title>Isolation and characterization of two novel species in the genus Thiomicrorhabdus.</title>
        <authorList>
            <person name="Mochizuki J."/>
            <person name="Kojima H."/>
            <person name="Fukui M."/>
        </authorList>
    </citation>
    <scope>NUCLEOTIDE SEQUENCE [LARGE SCALE GENOMIC DNA]</scope>
    <source>
        <strain evidence="7">AkT22</strain>
    </source>
</reference>
<dbReference type="SMART" id="SM00052">
    <property type="entry name" value="EAL"/>
    <property type="match status" value="1"/>
</dbReference>
<dbReference type="SUPFAM" id="SSF55073">
    <property type="entry name" value="Nucleotide cyclase"/>
    <property type="match status" value="1"/>
</dbReference>
<evidence type="ECO:0000259" key="3">
    <source>
        <dbReference type="PROSITE" id="PS50113"/>
    </source>
</evidence>
<dbReference type="EMBL" id="AP021888">
    <property type="protein sequence ID" value="BBP44588.1"/>
    <property type="molecule type" value="Genomic_DNA"/>
</dbReference>
<dbReference type="KEGG" id="tzo:THMIRHAT_23340"/>
<dbReference type="Pfam" id="PF12974">
    <property type="entry name" value="Phosphonate-bd"/>
    <property type="match status" value="1"/>
</dbReference>